<dbReference type="AlphaFoldDB" id="A0AAU7C6W2"/>
<dbReference type="EMBL" id="CP155447">
    <property type="protein sequence ID" value="XBH00912.1"/>
    <property type="molecule type" value="Genomic_DNA"/>
</dbReference>
<proteinExistence type="predicted"/>
<sequence>MEKTTFHYQPICSAPHCDNSAVYKVAAPWSNGRSRELKSYGLACEAHRDSQLALAQLHRQGLKLAEGETIGPVGLYELAAGKRDAELSRLPDH</sequence>
<dbReference type="RefSeq" id="WP_406693594.1">
    <property type="nucleotide sequence ID" value="NZ_CP155447.1"/>
</dbReference>
<accession>A0AAU7C6W2</accession>
<gene>
    <name evidence="1" type="ORF">V5E97_21405</name>
</gene>
<reference evidence="1" key="1">
    <citation type="submission" date="2024-05" db="EMBL/GenBank/DDBJ databases">
        <title>Planctomycetes of the genus Singulisphaera possess chitinolytic capabilities.</title>
        <authorList>
            <person name="Ivanova A."/>
        </authorList>
    </citation>
    <scope>NUCLEOTIDE SEQUENCE</scope>
    <source>
        <strain evidence="1">Ch08T</strain>
    </source>
</reference>
<name>A0AAU7C6W2_9BACT</name>
<protein>
    <submittedName>
        <fullName evidence="1">Uncharacterized protein</fullName>
    </submittedName>
</protein>
<evidence type="ECO:0000313" key="1">
    <source>
        <dbReference type="EMBL" id="XBH00912.1"/>
    </source>
</evidence>
<organism evidence="1">
    <name type="scientific">Singulisphaera sp. Ch08</name>
    <dbReference type="NCBI Taxonomy" id="3120278"/>
    <lineage>
        <taxon>Bacteria</taxon>
        <taxon>Pseudomonadati</taxon>
        <taxon>Planctomycetota</taxon>
        <taxon>Planctomycetia</taxon>
        <taxon>Isosphaerales</taxon>
        <taxon>Isosphaeraceae</taxon>
        <taxon>Singulisphaera</taxon>
    </lineage>
</organism>